<keyword evidence="1" id="KW-0732">Signal</keyword>
<name>A0AAV9GJB9_9PEZI</name>
<feature type="chain" id="PRO_5043395678" evidence="1">
    <location>
        <begin position="19"/>
        <end position="944"/>
    </location>
</feature>
<keyword evidence="3" id="KW-1185">Reference proteome</keyword>
<evidence type="ECO:0000313" key="3">
    <source>
        <dbReference type="Proteomes" id="UP001321760"/>
    </source>
</evidence>
<organism evidence="2 3">
    <name type="scientific">Podospora aff. communis PSN243</name>
    <dbReference type="NCBI Taxonomy" id="3040156"/>
    <lineage>
        <taxon>Eukaryota</taxon>
        <taxon>Fungi</taxon>
        <taxon>Dikarya</taxon>
        <taxon>Ascomycota</taxon>
        <taxon>Pezizomycotina</taxon>
        <taxon>Sordariomycetes</taxon>
        <taxon>Sordariomycetidae</taxon>
        <taxon>Sordariales</taxon>
        <taxon>Podosporaceae</taxon>
        <taxon>Podospora</taxon>
    </lineage>
</organism>
<dbReference type="Proteomes" id="UP001321760">
    <property type="component" value="Unassembled WGS sequence"/>
</dbReference>
<evidence type="ECO:0000313" key="2">
    <source>
        <dbReference type="EMBL" id="KAK4447781.1"/>
    </source>
</evidence>
<protein>
    <submittedName>
        <fullName evidence="2">Uncharacterized protein</fullName>
    </submittedName>
</protein>
<evidence type="ECO:0000256" key="1">
    <source>
        <dbReference type="SAM" id="SignalP"/>
    </source>
</evidence>
<accession>A0AAV9GJB9</accession>
<dbReference type="EMBL" id="MU865947">
    <property type="protein sequence ID" value="KAK4447781.1"/>
    <property type="molecule type" value="Genomic_DNA"/>
</dbReference>
<reference evidence="2" key="1">
    <citation type="journal article" date="2023" name="Mol. Phylogenet. Evol.">
        <title>Genome-scale phylogeny and comparative genomics of the fungal order Sordariales.</title>
        <authorList>
            <person name="Hensen N."/>
            <person name="Bonometti L."/>
            <person name="Westerberg I."/>
            <person name="Brannstrom I.O."/>
            <person name="Guillou S."/>
            <person name="Cros-Aarteil S."/>
            <person name="Calhoun S."/>
            <person name="Haridas S."/>
            <person name="Kuo A."/>
            <person name="Mondo S."/>
            <person name="Pangilinan J."/>
            <person name="Riley R."/>
            <person name="LaButti K."/>
            <person name="Andreopoulos B."/>
            <person name="Lipzen A."/>
            <person name="Chen C."/>
            <person name="Yan M."/>
            <person name="Daum C."/>
            <person name="Ng V."/>
            <person name="Clum A."/>
            <person name="Steindorff A."/>
            <person name="Ohm R.A."/>
            <person name="Martin F."/>
            <person name="Silar P."/>
            <person name="Natvig D.O."/>
            <person name="Lalanne C."/>
            <person name="Gautier V."/>
            <person name="Ament-Velasquez S.L."/>
            <person name="Kruys A."/>
            <person name="Hutchinson M.I."/>
            <person name="Powell A.J."/>
            <person name="Barry K."/>
            <person name="Miller A.N."/>
            <person name="Grigoriev I.V."/>
            <person name="Debuchy R."/>
            <person name="Gladieux P."/>
            <person name="Hiltunen Thoren M."/>
            <person name="Johannesson H."/>
        </authorList>
    </citation>
    <scope>NUCLEOTIDE SEQUENCE</scope>
    <source>
        <strain evidence="2">PSN243</strain>
    </source>
</reference>
<feature type="signal peptide" evidence="1">
    <location>
        <begin position="1"/>
        <end position="18"/>
    </location>
</feature>
<comment type="caution">
    <text evidence="2">The sequence shown here is derived from an EMBL/GenBank/DDBJ whole genome shotgun (WGS) entry which is preliminary data.</text>
</comment>
<proteinExistence type="predicted"/>
<reference evidence="2" key="2">
    <citation type="submission" date="2023-05" db="EMBL/GenBank/DDBJ databases">
        <authorList>
            <consortium name="Lawrence Berkeley National Laboratory"/>
            <person name="Steindorff A."/>
            <person name="Hensen N."/>
            <person name="Bonometti L."/>
            <person name="Westerberg I."/>
            <person name="Brannstrom I.O."/>
            <person name="Guillou S."/>
            <person name="Cros-Aarteil S."/>
            <person name="Calhoun S."/>
            <person name="Haridas S."/>
            <person name="Kuo A."/>
            <person name="Mondo S."/>
            <person name="Pangilinan J."/>
            <person name="Riley R."/>
            <person name="Labutti K."/>
            <person name="Andreopoulos B."/>
            <person name="Lipzen A."/>
            <person name="Chen C."/>
            <person name="Yanf M."/>
            <person name="Daum C."/>
            <person name="Ng V."/>
            <person name="Clum A."/>
            <person name="Ohm R."/>
            <person name="Martin F."/>
            <person name="Silar P."/>
            <person name="Natvig D."/>
            <person name="Lalanne C."/>
            <person name="Gautier V."/>
            <person name="Ament-Velasquez S.L."/>
            <person name="Kruys A."/>
            <person name="Hutchinson M.I."/>
            <person name="Powell A.J."/>
            <person name="Barry K."/>
            <person name="Miller A.N."/>
            <person name="Grigoriev I.V."/>
            <person name="Debuchy R."/>
            <person name="Gladieux P."/>
            <person name="Thoren M.H."/>
            <person name="Johannesson H."/>
        </authorList>
    </citation>
    <scope>NUCLEOTIDE SEQUENCE</scope>
    <source>
        <strain evidence="2">PSN243</strain>
    </source>
</reference>
<sequence>MAVRSLWGLAALAQGTCGAGGGWCSVSDFIGGGTGLLRRSEEEVSYNVNTSLTRAEAHELSRRLFTWEAGSQDPADASKNRQPTKKQTDQYYVDMFNKRANWQYYGTPKGLAADDNERPISQQETFGGTPFQIITSRMHGCTAVIVTSIRGVWMTHFWESYSNGKDENEDNFVHRGDPVFNQRVLMFLRGQTVTNPVPNGYKDYVTPEGAGINPNLFNDRATDQTEVFVFTPVKYGTAKPDINKASSLKYEERYGSKGEVKDTIAHILGDKRPRYTVVPYVPLNTAVDSERKQLGKNSRGSVLFQYDPNYDGNGNRKCWGRRDIWAFSLTSKTCCAATADQRFCEVRIEAGTPEAVATRIAVCHDILARDGGRYRHVRRLRFEPPFTKESGIINSWDNDKYGCWDMPLFCRPRFGGQKDLSNATVASLKNADTLWVDFERLIRKLPALRDFVWCLNFMPRPVLSALHDASRACRLHMHNFRLESVVIPRSGDPQPIDVDPDDYAVATSPVLYAVVVLHRSIESDGRLNYNEEALTGMLAGAAPNLGHLLVTAGRPKDSARLRTARLLGRPRPCPSGLFAPTTGVGSLRSLHYISLGAPRIEEWAARTNFSKLQSLSSRNPNCAGPLADLAARGELAQLKDIQLQDIEVPDLKQPLCRLLRSLNPNSMRSIRLTGHIDSDMFDIMIDRQGKSLRDLELITHECYGEGHDEENPELPPVVLTRPLAARLGSACQNLENLHLHLDRTLGDADECSVYRSLGKLPRLQRLSLKLQFTVQPDEHIWIEDREVLSRPEDIPRDQLSQTFANAAVDATLARAIFELVSARNSGLQQLLLQTERKTGSYSVAVYDSRFKDILRWFARSWVCGRKWEDGGVSSVEVMELDPEGTTDAGAEWQYIAEAEELYEGEGVYVEAFGDIWPRTTSRWWEEWKSLPLRLDDVADSTAKA</sequence>
<gene>
    <name evidence="2" type="ORF">QBC34DRAFT_449960</name>
</gene>
<dbReference type="AlphaFoldDB" id="A0AAV9GJB9"/>